<dbReference type="PROSITE" id="PS50026">
    <property type="entry name" value="EGF_3"/>
    <property type="match status" value="1"/>
</dbReference>
<evidence type="ECO:0000256" key="5">
    <source>
        <dbReference type="ARBA" id="ARBA00022989"/>
    </source>
</evidence>
<evidence type="ECO:0000259" key="10">
    <source>
        <dbReference type="PROSITE" id="PS50026"/>
    </source>
</evidence>
<dbReference type="EMBL" id="JAVRBK010000002">
    <property type="protein sequence ID" value="KAK5648585.1"/>
    <property type="molecule type" value="Genomic_DNA"/>
</dbReference>
<feature type="domain" description="EGF-like" evidence="10">
    <location>
        <begin position="557"/>
        <end position="597"/>
    </location>
</feature>
<comment type="subcellular location">
    <subcellularLocation>
        <location evidence="1">Cell membrane</location>
        <topology evidence="1">Multi-pass membrane protein</topology>
    </subcellularLocation>
</comment>
<feature type="transmembrane region" description="Helical" evidence="8">
    <location>
        <begin position="782"/>
        <end position="801"/>
    </location>
</feature>
<proteinExistence type="inferred from homology"/>
<evidence type="ECO:0000256" key="6">
    <source>
        <dbReference type="ARBA" id="ARBA00023136"/>
    </source>
</evidence>
<keyword evidence="7" id="KW-0245">EGF-like domain</keyword>
<keyword evidence="7" id="KW-1015">Disulfide bond</keyword>
<evidence type="ECO:0000313" key="12">
    <source>
        <dbReference type="Proteomes" id="UP001329430"/>
    </source>
</evidence>
<comment type="caution">
    <text evidence="7">Lacks conserved residue(s) required for the propagation of feature annotation.</text>
</comment>
<dbReference type="GO" id="GO:0005886">
    <property type="term" value="C:plasma membrane"/>
    <property type="evidence" value="ECO:0007669"/>
    <property type="project" value="UniProtKB-SubCell"/>
</dbReference>
<feature type="transmembrane region" description="Helical" evidence="8">
    <location>
        <begin position="697"/>
        <end position="715"/>
    </location>
</feature>
<keyword evidence="9" id="KW-0732">Signal</keyword>
<comment type="similarity">
    <text evidence="2">Belongs to the TMEM8 family.</text>
</comment>
<evidence type="ECO:0000256" key="4">
    <source>
        <dbReference type="ARBA" id="ARBA00022692"/>
    </source>
</evidence>
<comment type="caution">
    <text evidence="11">The sequence shown here is derived from an EMBL/GenBank/DDBJ whole genome shotgun (WGS) entry which is preliminary data.</text>
</comment>
<evidence type="ECO:0000256" key="1">
    <source>
        <dbReference type="ARBA" id="ARBA00004651"/>
    </source>
</evidence>
<sequence>MQFKLLVLLLICTEAITQDVVMIAKTHSTPLIKYRDYSDVAVLQFKIPEDIHFASFKFEAEEIEESLFSCKPNDINIYLKSGSPPVIHPDNSELPKDFYNFSRPMEGLKFTSNKSFHFINITSPYSGFYFASAFIAYTDPRLSAITQQGLTAKCLTILNAELWVIKKPRLHIIVPDKQEHVILQPLTYRIYKFYVSDSTDYVILQLDKIKFCTNCTKINFRVQLNRIPNTNESLHSFELTKETYDTKSFQLQLTATMEDSWYYVSFRLESESDGETEFIFTIKYYLTYLTFFNEGSSTNETKNVLLSNETTTSPQNSTLHYKQSVLRNYRSPYLHLNLTYKQYNLVREGSVENFFYSFDLHPNKDGSVPSSVNITNNDMIALKFHVNSVTDIGGTLQFGLAFKPRIKKKGRTRQLEEEPKEHVLIGCIRNGEKDIPTWPNKCVFNENESLAPIILNKTLKNSTIYIPFPDAGNWYITFKLFCGKCEPCKCPEKCKEQLNSCPKKCEMECDSQNLCNNCIKNCENDVLNHKSCPHCNCEGPCLKTSVACNTSVLFSTVSFPCVSGKCGNHGKCVYLISEGLAYSVCICATGYKGWDCSDTSGANSKGIILLELLLLVLSNIVFLPATYVAYKRGYFVEAVVYFSTGFFSSFYHACDAGEDIYNFCIVNLSVLQFSDFFCGLLAIWVTIIAIAHLSHPWPSICHITGAILLSFTTTINKTAIWAFAIPFMTGIAILIISWSCHYKRTKVRFPSKQYRCIIFPLGIITVALGLLTYAFLQTNSNYMYLHSMWHMVIAFSIIILIPNKQSFLPSSVESSE</sequence>
<evidence type="ECO:0000256" key="7">
    <source>
        <dbReference type="PROSITE-ProRule" id="PRU00076"/>
    </source>
</evidence>
<keyword evidence="6 8" id="KW-0472">Membrane</keyword>
<dbReference type="PROSITE" id="PS01186">
    <property type="entry name" value="EGF_2"/>
    <property type="match status" value="1"/>
</dbReference>
<evidence type="ECO:0000313" key="11">
    <source>
        <dbReference type="EMBL" id="KAK5648585.1"/>
    </source>
</evidence>
<dbReference type="SUPFAM" id="SSF57196">
    <property type="entry name" value="EGF/Laminin"/>
    <property type="match status" value="1"/>
</dbReference>
<evidence type="ECO:0000256" key="8">
    <source>
        <dbReference type="SAM" id="Phobius"/>
    </source>
</evidence>
<reference evidence="11 12" key="1">
    <citation type="journal article" date="2024" name="Insects">
        <title>An Improved Chromosome-Level Genome Assembly of the Firefly Pyrocoelia pectoralis.</title>
        <authorList>
            <person name="Fu X."/>
            <person name="Meyer-Rochow V.B."/>
            <person name="Ballantyne L."/>
            <person name="Zhu X."/>
        </authorList>
    </citation>
    <scope>NUCLEOTIDE SEQUENCE [LARGE SCALE GENOMIC DNA]</scope>
    <source>
        <strain evidence="11">XCY_ONT2</strain>
    </source>
</reference>
<dbReference type="PANTHER" id="PTHR14319">
    <property type="entry name" value="FIVE-SPAN TRANSMEMBRANE PROTEIN M83"/>
    <property type="match status" value="1"/>
</dbReference>
<feature type="transmembrane region" description="Helical" evidence="8">
    <location>
        <begin position="665"/>
        <end position="690"/>
    </location>
</feature>
<evidence type="ECO:0000256" key="9">
    <source>
        <dbReference type="SAM" id="SignalP"/>
    </source>
</evidence>
<accession>A0AAN7VIB0</accession>
<dbReference type="Pfam" id="PF12036">
    <property type="entry name" value="DUF3522"/>
    <property type="match status" value="1"/>
</dbReference>
<feature type="transmembrane region" description="Helical" evidence="8">
    <location>
        <begin position="754"/>
        <end position="776"/>
    </location>
</feature>
<keyword evidence="3" id="KW-1003">Cell membrane</keyword>
<name>A0AAN7VIB0_9COLE</name>
<keyword evidence="4 8" id="KW-0812">Transmembrane</keyword>
<dbReference type="PROSITE" id="PS00022">
    <property type="entry name" value="EGF_1"/>
    <property type="match status" value="1"/>
</dbReference>
<dbReference type="InterPro" id="IPR000742">
    <property type="entry name" value="EGF"/>
</dbReference>
<dbReference type="AlphaFoldDB" id="A0AAN7VIB0"/>
<evidence type="ECO:0000256" key="2">
    <source>
        <dbReference type="ARBA" id="ARBA00005542"/>
    </source>
</evidence>
<feature type="signal peptide" evidence="9">
    <location>
        <begin position="1"/>
        <end position="17"/>
    </location>
</feature>
<feature type="transmembrane region" description="Helical" evidence="8">
    <location>
        <begin position="634"/>
        <end position="653"/>
    </location>
</feature>
<feature type="transmembrane region" description="Helical" evidence="8">
    <location>
        <begin position="721"/>
        <end position="742"/>
    </location>
</feature>
<dbReference type="PANTHER" id="PTHR14319:SF3">
    <property type="entry name" value="TRANSMEMBRANE PROTEIN-LIKE PROTEIN"/>
    <property type="match status" value="1"/>
</dbReference>
<organism evidence="11 12">
    <name type="scientific">Pyrocoelia pectoralis</name>
    <dbReference type="NCBI Taxonomy" id="417401"/>
    <lineage>
        <taxon>Eukaryota</taxon>
        <taxon>Metazoa</taxon>
        <taxon>Ecdysozoa</taxon>
        <taxon>Arthropoda</taxon>
        <taxon>Hexapoda</taxon>
        <taxon>Insecta</taxon>
        <taxon>Pterygota</taxon>
        <taxon>Neoptera</taxon>
        <taxon>Endopterygota</taxon>
        <taxon>Coleoptera</taxon>
        <taxon>Polyphaga</taxon>
        <taxon>Elateriformia</taxon>
        <taxon>Elateroidea</taxon>
        <taxon>Lampyridae</taxon>
        <taxon>Lampyrinae</taxon>
        <taxon>Pyrocoelia</taxon>
    </lineage>
</organism>
<evidence type="ECO:0000256" key="3">
    <source>
        <dbReference type="ARBA" id="ARBA00022475"/>
    </source>
</evidence>
<feature type="disulfide bond" evidence="7">
    <location>
        <begin position="587"/>
        <end position="596"/>
    </location>
</feature>
<dbReference type="Proteomes" id="UP001329430">
    <property type="component" value="Chromosome 2"/>
</dbReference>
<gene>
    <name evidence="11" type="ORF">RI129_003477</name>
</gene>
<keyword evidence="5 8" id="KW-1133">Transmembrane helix</keyword>
<feature type="transmembrane region" description="Helical" evidence="8">
    <location>
        <begin position="606"/>
        <end position="627"/>
    </location>
</feature>
<protein>
    <recommendedName>
        <fullName evidence="10">EGF-like domain-containing protein</fullName>
    </recommendedName>
</protein>
<feature type="chain" id="PRO_5042872946" description="EGF-like domain-containing protein" evidence="9">
    <location>
        <begin position="18"/>
        <end position="816"/>
    </location>
</feature>
<dbReference type="InterPro" id="IPR021910">
    <property type="entry name" value="NGX6/PGAP6/MYMK"/>
</dbReference>
<keyword evidence="12" id="KW-1185">Reference proteome</keyword>